<evidence type="ECO:0000256" key="6">
    <source>
        <dbReference type="SAM" id="MobiDB-lite"/>
    </source>
</evidence>
<keyword evidence="5" id="KW-0175">Coiled coil</keyword>
<protein>
    <submittedName>
        <fullName evidence="8">Transcription factor</fullName>
    </submittedName>
</protein>
<evidence type="ECO:0000256" key="2">
    <source>
        <dbReference type="ARBA" id="ARBA00023015"/>
    </source>
</evidence>
<feature type="domain" description="BHLH" evidence="7">
    <location>
        <begin position="68"/>
        <end position="118"/>
    </location>
</feature>
<evidence type="ECO:0000256" key="4">
    <source>
        <dbReference type="ARBA" id="ARBA00023242"/>
    </source>
</evidence>
<dbReference type="Pfam" id="PF22754">
    <property type="entry name" value="bHLH-TF_ACT-like_plant"/>
    <property type="match status" value="1"/>
</dbReference>
<feature type="region of interest" description="Disordered" evidence="6">
    <location>
        <begin position="1"/>
        <end position="73"/>
    </location>
</feature>
<evidence type="ECO:0000256" key="1">
    <source>
        <dbReference type="ARBA" id="ARBA00004123"/>
    </source>
</evidence>
<dbReference type="InterPro" id="IPR011598">
    <property type="entry name" value="bHLH_dom"/>
</dbReference>
<sequence length="289" mass="31456">MAEGLWDDQSWSFPILEGDESGGKMLMDTGNSEAAAKDVEAPPAGKGKKRRSGGGDQGNEGKGGGESDDHELHIWTERERRKKMRNMFASLHSLIPHLPARADKSTIVDEAVLYIKKLELTLSELERQKAQILKGKSSANPTACDLPIITQQNLAIQSREALLAEQGSPPVAVADPSGLNPLFPAGPEFPAATFRTWTSPNVILNVCGRDAHISISSPKKPGLFTPIFFVLEKYKLEVVSAQASSAHDRRMCMIHARANGGAEQFPETLCLAEEVFKQAAVEIMLWVNS</sequence>
<evidence type="ECO:0000259" key="7">
    <source>
        <dbReference type="PROSITE" id="PS50888"/>
    </source>
</evidence>
<comment type="subcellular location">
    <subcellularLocation>
        <location evidence="1">Nucleus</location>
    </subcellularLocation>
</comment>
<evidence type="ECO:0000256" key="5">
    <source>
        <dbReference type="SAM" id="Coils"/>
    </source>
</evidence>
<dbReference type="Gene3D" id="4.10.280.10">
    <property type="entry name" value="Helix-loop-helix DNA-binding domain"/>
    <property type="match status" value="1"/>
</dbReference>
<dbReference type="EMBL" id="JACGWJ010000011">
    <property type="protein sequence ID" value="KAL0387026.1"/>
    <property type="molecule type" value="Genomic_DNA"/>
</dbReference>
<dbReference type="InterPro" id="IPR044278">
    <property type="entry name" value="BHLH95-like"/>
</dbReference>
<comment type="caution">
    <text evidence="8">The sequence shown here is derived from an EMBL/GenBank/DDBJ whole genome shotgun (WGS) entry which is preliminary data.</text>
</comment>
<evidence type="ECO:0000313" key="8">
    <source>
        <dbReference type="EMBL" id="KAL0387026.1"/>
    </source>
</evidence>
<gene>
    <name evidence="8" type="ORF">Sradi_2584400</name>
</gene>
<keyword evidence="4" id="KW-0539">Nucleus</keyword>
<reference evidence="8" key="2">
    <citation type="journal article" date="2024" name="Plant">
        <title>Genomic evolution and insights into agronomic trait innovations of Sesamum species.</title>
        <authorList>
            <person name="Miao H."/>
            <person name="Wang L."/>
            <person name="Qu L."/>
            <person name="Liu H."/>
            <person name="Sun Y."/>
            <person name="Le M."/>
            <person name="Wang Q."/>
            <person name="Wei S."/>
            <person name="Zheng Y."/>
            <person name="Lin W."/>
            <person name="Duan Y."/>
            <person name="Cao H."/>
            <person name="Xiong S."/>
            <person name="Wang X."/>
            <person name="Wei L."/>
            <person name="Li C."/>
            <person name="Ma Q."/>
            <person name="Ju M."/>
            <person name="Zhao R."/>
            <person name="Li G."/>
            <person name="Mu C."/>
            <person name="Tian Q."/>
            <person name="Mei H."/>
            <person name="Zhang T."/>
            <person name="Gao T."/>
            <person name="Zhang H."/>
        </authorList>
    </citation>
    <scope>NUCLEOTIDE SEQUENCE</scope>
    <source>
        <strain evidence="8">G02</strain>
    </source>
</reference>
<keyword evidence="3" id="KW-0804">Transcription</keyword>
<dbReference type="AlphaFoldDB" id="A0AAW2S5N1"/>
<dbReference type="GO" id="GO:0046983">
    <property type="term" value="F:protein dimerization activity"/>
    <property type="evidence" value="ECO:0007669"/>
    <property type="project" value="InterPro"/>
</dbReference>
<dbReference type="InterPro" id="IPR054502">
    <property type="entry name" value="bHLH-TF_ACT-like_plant"/>
</dbReference>
<reference evidence="8" key="1">
    <citation type="submission" date="2020-06" db="EMBL/GenBank/DDBJ databases">
        <authorList>
            <person name="Li T."/>
            <person name="Hu X."/>
            <person name="Zhang T."/>
            <person name="Song X."/>
            <person name="Zhang H."/>
            <person name="Dai N."/>
            <person name="Sheng W."/>
            <person name="Hou X."/>
            <person name="Wei L."/>
        </authorList>
    </citation>
    <scope>NUCLEOTIDE SEQUENCE</scope>
    <source>
        <strain evidence="8">G02</strain>
        <tissue evidence="8">Leaf</tissue>
    </source>
</reference>
<dbReference type="PANTHER" id="PTHR46772">
    <property type="entry name" value="BHLH DOMAIN-CONTAINING PROTEIN"/>
    <property type="match status" value="1"/>
</dbReference>
<dbReference type="GO" id="GO:0003700">
    <property type="term" value="F:DNA-binding transcription factor activity"/>
    <property type="evidence" value="ECO:0007669"/>
    <property type="project" value="InterPro"/>
</dbReference>
<dbReference type="PROSITE" id="PS50888">
    <property type="entry name" value="BHLH"/>
    <property type="match status" value="1"/>
</dbReference>
<dbReference type="SUPFAM" id="SSF47459">
    <property type="entry name" value="HLH, helix-loop-helix DNA-binding domain"/>
    <property type="match status" value="1"/>
</dbReference>
<dbReference type="InterPro" id="IPR045239">
    <property type="entry name" value="bHLH95_bHLH"/>
</dbReference>
<dbReference type="GO" id="GO:0005634">
    <property type="term" value="C:nucleus"/>
    <property type="evidence" value="ECO:0007669"/>
    <property type="project" value="UniProtKB-SubCell"/>
</dbReference>
<dbReference type="CDD" id="cd11393">
    <property type="entry name" value="bHLH_AtbHLH_like"/>
    <property type="match status" value="1"/>
</dbReference>
<dbReference type="SMART" id="SM00353">
    <property type="entry name" value="HLH"/>
    <property type="match status" value="1"/>
</dbReference>
<name>A0AAW2S5N1_SESRA</name>
<dbReference type="InterPro" id="IPR036638">
    <property type="entry name" value="HLH_DNA-bd_sf"/>
</dbReference>
<keyword evidence="2" id="KW-0805">Transcription regulation</keyword>
<proteinExistence type="predicted"/>
<organism evidence="8">
    <name type="scientific">Sesamum radiatum</name>
    <name type="common">Black benniseed</name>
    <dbReference type="NCBI Taxonomy" id="300843"/>
    <lineage>
        <taxon>Eukaryota</taxon>
        <taxon>Viridiplantae</taxon>
        <taxon>Streptophyta</taxon>
        <taxon>Embryophyta</taxon>
        <taxon>Tracheophyta</taxon>
        <taxon>Spermatophyta</taxon>
        <taxon>Magnoliopsida</taxon>
        <taxon>eudicotyledons</taxon>
        <taxon>Gunneridae</taxon>
        <taxon>Pentapetalae</taxon>
        <taxon>asterids</taxon>
        <taxon>lamiids</taxon>
        <taxon>Lamiales</taxon>
        <taxon>Pedaliaceae</taxon>
        <taxon>Sesamum</taxon>
    </lineage>
</organism>
<dbReference type="PANTHER" id="PTHR46772:SF8">
    <property type="entry name" value="TRANSCRIPTION FACTOR BHLH95"/>
    <property type="match status" value="1"/>
</dbReference>
<feature type="compositionally biased region" description="Basic and acidic residues" evidence="6">
    <location>
        <begin position="63"/>
        <end position="73"/>
    </location>
</feature>
<dbReference type="GO" id="GO:0009960">
    <property type="term" value="P:endosperm development"/>
    <property type="evidence" value="ECO:0007669"/>
    <property type="project" value="InterPro"/>
</dbReference>
<dbReference type="Pfam" id="PF00010">
    <property type="entry name" value="HLH"/>
    <property type="match status" value="1"/>
</dbReference>
<accession>A0AAW2S5N1</accession>
<feature type="coiled-coil region" evidence="5">
    <location>
        <begin position="108"/>
        <end position="135"/>
    </location>
</feature>
<evidence type="ECO:0000256" key="3">
    <source>
        <dbReference type="ARBA" id="ARBA00023163"/>
    </source>
</evidence>